<dbReference type="AlphaFoldDB" id="A0A8H4J8D3"/>
<proteinExistence type="predicted"/>
<dbReference type="Pfam" id="PF22942">
    <property type="entry name" value="DUF7025"/>
    <property type="match status" value="1"/>
</dbReference>
<protein>
    <submittedName>
        <fullName evidence="5">ATPase aaa-type core protein</fullName>
    </submittedName>
</protein>
<evidence type="ECO:0000259" key="2">
    <source>
        <dbReference type="Pfam" id="PF00004"/>
    </source>
</evidence>
<reference evidence="5" key="1">
    <citation type="submission" date="2020-04" db="EMBL/GenBank/DDBJ databases">
        <title>Genome Assembly and Annotation of Botryosphaeria dothidea sdau 11-99, a Latent Pathogen of Apple Fruit Ring Rot in China.</title>
        <authorList>
            <person name="Yu C."/>
            <person name="Diao Y."/>
            <person name="Lu Q."/>
            <person name="Zhao J."/>
            <person name="Cui S."/>
            <person name="Peng C."/>
            <person name="He B."/>
            <person name="Liu H."/>
        </authorList>
    </citation>
    <scope>NUCLEOTIDE SEQUENCE [LARGE SCALE GENOMIC DNA]</scope>
    <source>
        <strain evidence="5">Sdau11-99</strain>
    </source>
</reference>
<dbReference type="InterPro" id="IPR054289">
    <property type="entry name" value="DUF7025"/>
</dbReference>
<feature type="compositionally biased region" description="Basic and acidic residues" evidence="1">
    <location>
        <begin position="76"/>
        <end position="85"/>
    </location>
</feature>
<dbReference type="InterPro" id="IPR003959">
    <property type="entry name" value="ATPase_AAA_core"/>
</dbReference>
<dbReference type="Pfam" id="PF23232">
    <property type="entry name" value="AAA_lid_13"/>
    <property type="match status" value="1"/>
</dbReference>
<dbReference type="GO" id="GO:0005524">
    <property type="term" value="F:ATP binding"/>
    <property type="evidence" value="ECO:0007669"/>
    <property type="project" value="InterPro"/>
</dbReference>
<dbReference type="OrthoDB" id="10042665at2759"/>
<feature type="domain" description="DUF7025" evidence="3">
    <location>
        <begin position="256"/>
        <end position="354"/>
    </location>
</feature>
<dbReference type="Proteomes" id="UP000572817">
    <property type="component" value="Unassembled WGS sequence"/>
</dbReference>
<dbReference type="Gene3D" id="3.40.50.300">
    <property type="entry name" value="P-loop containing nucleotide triphosphate hydrolases"/>
    <property type="match status" value="1"/>
</dbReference>
<sequence>MSTDFAYFSSQAGPEKLNPDIDREAAIDAKKPLDEPVRSSYEANIRGQQRSHGNAISSSGTMEGSKPNAEVSPGEDNDKARKADVTNKGPGPSRVAYRYEYFSLSNNEQVFTDDNYDPGKEPDRTLPVFEVITMAYTREDRDTRLPNEAAKHRAPAVVVKGPIVLVVKSRAVINALRTVIGYYPGESFSGDSIRIQEPFPMIVHYRQELEQYRDQFRPEIPKPDGCEAFPDTFEDLGFVLDFVQEKVGKAIQDERERHLREDPLLTFDMLWMLFKPGSDVYCDVSEDGEYSAFVVKDLSWMVLGGSAKTYTINLWNIDCNSTYVGASTPHEVSIPPFGGEKRISRLQVFPCEYLNAKDHKQNHEERRTYLENRGSMFFDLLRKKQYVKFDGLSMTWPRRKYSGMAMVDMVQYCQNDENELAFEDPALADDIEESKVDQKLEFWFKLAKNWGAILVLDEADVYMEQRSISDMPRNNLVAGFLRKLEYYQGILFLTTNRVGTFDEAFLSRIDVPIYYPEFNEAQRVGIWNTFFSKLEREREKDIRVSRPARTFVREDDTLLSLKWNAREIRNAFQTAVALAEIERQKDAEGLIVVTDDHVKTVVDMSKNFKDYLKTLYQKNEAERAAARGIRWDLYGTESEKQSAAAPV</sequence>
<dbReference type="SUPFAM" id="SSF52540">
    <property type="entry name" value="P-loop containing nucleoside triphosphate hydrolases"/>
    <property type="match status" value="1"/>
</dbReference>
<evidence type="ECO:0000313" key="5">
    <source>
        <dbReference type="EMBL" id="KAF4314611.1"/>
    </source>
</evidence>
<comment type="caution">
    <text evidence="5">The sequence shown here is derived from an EMBL/GenBank/DDBJ whole genome shotgun (WGS) entry which is preliminary data.</text>
</comment>
<dbReference type="PANTHER" id="PTHR46411">
    <property type="entry name" value="FAMILY ATPASE, PUTATIVE-RELATED"/>
    <property type="match status" value="1"/>
</dbReference>
<feature type="region of interest" description="Disordered" evidence="1">
    <location>
        <begin position="1"/>
        <end position="92"/>
    </location>
</feature>
<evidence type="ECO:0000313" key="6">
    <source>
        <dbReference type="Proteomes" id="UP000572817"/>
    </source>
</evidence>
<dbReference type="Pfam" id="PF00004">
    <property type="entry name" value="AAA"/>
    <property type="match status" value="1"/>
</dbReference>
<dbReference type="EMBL" id="WWBZ02000001">
    <property type="protein sequence ID" value="KAF4314611.1"/>
    <property type="molecule type" value="Genomic_DNA"/>
</dbReference>
<feature type="domain" description="AAA+ ATPase lid" evidence="4">
    <location>
        <begin position="518"/>
        <end position="618"/>
    </location>
</feature>
<dbReference type="GO" id="GO:0016887">
    <property type="term" value="F:ATP hydrolysis activity"/>
    <property type="evidence" value="ECO:0007669"/>
    <property type="project" value="InterPro"/>
</dbReference>
<organism evidence="5 6">
    <name type="scientific">Botryosphaeria dothidea</name>
    <dbReference type="NCBI Taxonomy" id="55169"/>
    <lineage>
        <taxon>Eukaryota</taxon>
        <taxon>Fungi</taxon>
        <taxon>Dikarya</taxon>
        <taxon>Ascomycota</taxon>
        <taxon>Pezizomycotina</taxon>
        <taxon>Dothideomycetes</taxon>
        <taxon>Dothideomycetes incertae sedis</taxon>
        <taxon>Botryosphaeriales</taxon>
        <taxon>Botryosphaeriaceae</taxon>
        <taxon>Botryosphaeria</taxon>
    </lineage>
</organism>
<accession>A0A8H4J8D3</accession>
<dbReference type="InterPro" id="IPR027417">
    <property type="entry name" value="P-loop_NTPase"/>
</dbReference>
<evidence type="ECO:0000259" key="3">
    <source>
        <dbReference type="Pfam" id="PF22942"/>
    </source>
</evidence>
<keyword evidence="6" id="KW-1185">Reference proteome</keyword>
<name>A0A8H4J8D3_9PEZI</name>
<feature type="domain" description="ATPase AAA-type core" evidence="2">
    <location>
        <begin position="437"/>
        <end position="515"/>
    </location>
</feature>
<evidence type="ECO:0000256" key="1">
    <source>
        <dbReference type="SAM" id="MobiDB-lite"/>
    </source>
</evidence>
<feature type="compositionally biased region" description="Polar residues" evidence="1">
    <location>
        <begin position="1"/>
        <end position="12"/>
    </location>
</feature>
<feature type="compositionally biased region" description="Polar residues" evidence="1">
    <location>
        <begin position="46"/>
        <end position="62"/>
    </location>
</feature>
<dbReference type="PANTHER" id="PTHR46411:SF4">
    <property type="entry name" value="AAA+ ATPASE DOMAIN-CONTAINING PROTEIN"/>
    <property type="match status" value="1"/>
</dbReference>
<feature type="compositionally biased region" description="Basic and acidic residues" evidence="1">
    <location>
        <begin position="17"/>
        <end position="37"/>
    </location>
</feature>
<dbReference type="InterPro" id="IPR056599">
    <property type="entry name" value="AAA_lid_fung"/>
</dbReference>
<evidence type="ECO:0000259" key="4">
    <source>
        <dbReference type="Pfam" id="PF23232"/>
    </source>
</evidence>
<gene>
    <name evidence="5" type="ORF">GTA08_BOTSDO00088</name>
</gene>